<reference evidence="7 8" key="1">
    <citation type="submission" date="2015-08" db="EMBL/GenBank/DDBJ databases">
        <title>The complete genome sequence of Bacillus beveridgei MLTeJB.</title>
        <authorList>
            <person name="Hanson T.E."/>
            <person name="Mesa C."/>
            <person name="Basesman S.M."/>
            <person name="Oremland R.S."/>
        </authorList>
    </citation>
    <scope>NUCLEOTIDE SEQUENCE [LARGE SCALE GENOMIC DNA]</scope>
    <source>
        <strain evidence="7 8">MLTeJB</strain>
    </source>
</reference>
<keyword evidence="2" id="KW-0479">Metal-binding</keyword>
<dbReference type="InterPro" id="IPR017896">
    <property type="entry name" value="4Fe4S_Fe-S-bd"/>
</dbReference>
<dbReference type="AlphaFoldDB" id="A0A1D7QVA3"/>
<evidence type="ECO:0000256" key="4">
    <source>
        <dbReference type="ARBA" id="ARBA00023004"/>
    </source>
</evidence>
<dbReference type="PROSITE" id="PS00198">
    <property type="entry name" value="4FE4S_FER_1"/>
    <property type="match status" value="1"/>
</dbReference>
<dbReference type="PANTHER" id="PTHR32479:SF19">
    <property type="entry name" value="ANAEROBIC GLYCEROL-3-PHOSPHATE DEHYDROGENASE SUBUNIT C"/>
    <property type="match status" value="1"/>
</dbReference>
<dbReference type="EMBL" id="CP012502">
    <property type="protein sequence ID" value="AOM82946.1"/>
    <property type="molecule type" value="Genomic_DNA"/>
</dbReference>
<evidence type="ECO:0000256" key="3">
    <source>
        <dbReference type="ARBA" id="ARBA00022737"/>
    </source>
</evidence>
<evidence type="ECO:0000256" key="2">
    <source>
        <dbReference type="ARBA" id="ARBA00022723"/>
    </source>
</evidence>
<evidence type="ECO:0000256" key="1">
    <source>
        <dbReference type="ARBA" id="ARBA00022485"/>
    </source>
</evidence>
<dbReference type="NCBIfam" id="NF008369">
    <property type="entry name" value="PRK11168.1"/>
    <property type="match status" value="1"/>
</dbReference>
<keyword evidence="5" id="KW-0411">Iron-sulfur</keyword>
<dbReference type="NCBIfam" id="TIGR03379">
    <property type="entry name" value="glycerol3P_GlpC"/>
    <property type="match status" value="1"/>
</dbReference>
<dbReference type="InterPro" id="IPR004017">
    <property type="entry name" value="Cys_rich_dom"/>
</dbReference>
<dbReference type="GO" id="GO:0046872">
    <property type="term" value="F:metal ion binding"/>
    <property type="evidence" value="ECO:0007669"/>
    <property type="project" value="UniProtKB-KW"/>
</dbReference>
<dbReference type="GO" id="GO:0009331">
    <property type="term" value="C:glycerol-3-phosphate dehydrogenase (FAD) complex"/>
    <property type="evidence" value="ECO:0007669"/>
    <property type="project" value="InterPro"/>
</dbReference>
<keyword evidence="8" id="KW-1185">Reference proteome</keyword>
<dbReference type="RefSeq" id="WP_232318292.1">
    <property type="nucleotide sequence ID" value="NZ_CP012502.1"/>
</dbReference>
<dbReference type="Pfam" id="PF02754">
    <property type="entry name" value="CCG"/>
    <property type="match status" value="2"/>
</dbReference>
<dbReference type="Pfam" id="PF13183">
    <property type="entry name" value="Fer4_8"/>
    <property type="match status" value="1"/>
</dbReference>
<dbReference type="Proteomes" id="UP000094463">
    <property type="component" value="Chromosome"/>
</dbReference>
<dbReference type="SUPFAM" id="SSF46548">
    <property type="entry name" value="alpha-helical ferredoxin"/>
    <property type="match status" value="1"/>
</dbReference>
<keyword evidence="7" id="KW-0560">Oxidoreductase</keyword>
<keyword evidence="3" id="KW-0677">Repeat</keyword>
<dbReference type="GO" id="GO:0051539">
    <property type="term" value="F:4 iron, 4 sulfur cluster binding"/>
    <property type="evidence" value="ECO:0007669"/>
    <property type="project" value="UniProtKB-KW"/>
</dbReference>
<dbReference type="STRING" id="632773.BBEV_1585"/>
<dbReference type="InterPro" id="IPR017900">
    <property type="entry name" value="4Fe4S_Fe_S_CS"/>
</dbReference>
<dbReference type="InterPro" id="IPR009051">
    <property type="entry name" value="Helical_ferredxn"/>
</dbReference>
<proteinExistence type="predicted"/>
<sequence>MQKLYDMTFNPCLKCNACTVQCPVSSVTGDFGGPKHLGPELARFTAQQEPVIDPAIDLCTLCGTCDITCPEGVPVSELTANLKAARAEADGTKFRDLVLSHAEYVGMAASAFAPVTNVVMKFKPARFVMEKVMGMERERQFPLYSFNHFKKQYKKKEATTDRKVAYFSGCYATYNNPDIGVAMVDVMRANDIEVAMPDQKCCGVPMFANGRMEQGKKNANYNIKSLLSYVDDGYDIVMTCTSCSMAVKKEYLHYIGTEDAERLADSVYDADEYLRHLDQAGEFNRELGELNMSAAYYAPCHMKGQSMGTPALDVLEHIPGYSMSDSAADCCGQCGTFGFKKEKYSYSMKMGRKMQEAIEEMGRDVTVTECGMCKNQLDQLTEKETYHPMQILKMSYEKAVKV</sequence>
<keyword evidence="4" id="KW-0408">Iron</keyword>
<organism evidence="7 8">
    <name type="scientific">Salisediminibacterium beveridgei</name>
    <dbReference type="NCBI Taxonomy" id="632773"/>
    <lineage>
        <taxon>Bacteria</taxon>
        <taxon>Bacillati</taxon>
        <taxon>Bacillota</taxon>
        <taxon>Bacilli</taxon>
        <taxon>Bacillales</taxon>
        <taxon>Bacillaceae</taxon>
        <taxon>Salisediminibacterium</taxon>
    </lineage>
</organism>
<dbReference type="Gene3D" id="1.10.1060.10">
    <property type="entry name" value="Alpha-helical ferredoxin"/>
    <property type="match status" value="1"/>
</dbReference>
<dbReference type="GO" id="GO:0009061">
    <property type="term" value="P:anaerobic respiration"/>
    <property type="evidence" value="ECO:0007669"/>
    <property type="project" value="InterPro"/>
</dbReference>
<name>A0A1D7QVA3_9BACI</name>
<dbReference type="GO" id="GO:0004368">
    <property type="term" value="F:glycerol-3-phosphate dehydrogenase (quinone) activity"/>
    <property type="evidence" value="ECO:0007669"/>
    <property type="project" value="UniProtKB-EC"/>
</dbReference>
<evidence type="ECO:0000313" key="8">
    <source>
        <dbReference type="Proteomes" id="UP000094463"/>
    </source>
</evidence>
<evidence type="ECO:0000259" key="6">
    <source>
        <dbReference type="PROSITE" id="PS51379"/>
    </source>
</evidence>
<evidence type="ECO:0000256" key="5">
    <source>
        <dbReference type="ARBA" id="ARBA00023014"/>
    </source>
</evidence>
<dbReference type="PROSITE" id="PS51379">
    <property type="entry name" value="4FE4S_FER_2"/>
    <property type="match status" value="2"/>
</dbReference>
<dbReference type="EC" id="1.1.5.3" evidence="7"/>
<keyword evidence="1" id="KW-0004">4Fe-4S</keyword>
<dbReference type="GO" id="GO:0016020">
    <property type="term" value="C:membrane"/>
    <property type="evidence" value="ECO:0007669"/>
    <property type="project" value="InterPro"/>
</dbReference>
<gene>
    <name evidence="7" type="primary">glpC</name>
    <name evidence="7" type="ORF">BBEV_1585</name>
</gene>
<dbReference type="KEGG" id="bbev:BBEV_1585"/>
<protein>
    <submittedName>
        <fullName evidence="7">Anaerobic glycerol-3-phosphate dehydrogenase subunit C</fullName>
        <ecNumber evidence="7">1.1.5.3</ecNumber>
    </submittedName>
</protein>
<accession>A0A1D7QVA3</accession>
<dbReference type="PATRIC" id="fig|632773.3.peg.1668"/>
<feature type="domain" description="4Fe-4S ferredoxin-type" evidence="6">
    <location>
        <begin position="5"/>
        <end position="32"/>
    </location>
</feature>
<evidence type="ECO:0000313" key="7">
    <source>
        <dbReference type="EMBL" id="AOM82946.1"/>
    </source>
</evidence>
<feature type="domain" description="4Fe-4S ferredoxin-type" evidence="6">
    <location>
        <begin position="48"/>
        <end position="79"/>
    </location>
</feature>
<dbReference type="PANTHER" id="PTHR32479">
    <property type="entry name" value="GLYCOLATE OXIDASE IRON-SULFUR SUBUNIT"/>
    <property type="match status" value="1"/>
</dbReference>
<dbReference type="InterPro" id="IPR017753">
    <property type="entry name" value="G3P_DH_GlpC_su"/>
</dbReference>